<dbReference type="RefSeq" id="WP_214092275.1">
    <property type="nucleotide sequence ID" value="NZ_JAHCLR010000009.1"/>
</dbReference>
<dbReference type="Proteomes" id="UP001519535">
    <property type="component" value="Unassembled WGS sequence"/>
</dbReference>
<reference evidence="2 3" key="1">
    <citation type="submission" date="2021-05" db="EMBL/GenBank/DDBJ databases">
        <title>Mycobacterium acidophilum sp. nov., an extremely acid-tolerant member of the genus Mycobacterium.</title>
        <authorList>
            <person name="Xia J."/>
        </authorList>
    </citation>
    <scope>NUCLEOTIDE SEQUENCE [LARGE SCALE GENOMIC DNA]</scope>
    <source>
        <strain evidence="2 3">M1</strain>
    </source>
</reference>
<dbReference type="EMBL" id="JAHCLR010000009">
    <property type="protein sequence ID" value="MBS9533387.1"/>
    <property type="molecule type" value="Genomic_DNA"/>
</dbReference>
<proteinExistence type="predicted"/>
<protein>
    <submittedName>
        <fullName evidence="2">Uncharacterized protein</fullName>
    </submittedName>
</protein>
<keyword evidence="3" id="KW-1185">Reference proteome</keyword>
<evidence type="ECO:0000313" key="3">
    <source>
        <dbReference type="Proteomes" id="UP001519535"/>
    </source>
</evidence>
<accession>A0ABS5RGH1</accession>
<comment type="caution">
    <text evidence="2">The sequence shown here is derived from an EMBL/GenBank/DDBJ whole genome shotgun (WGS) entry which is preliminary data.</text>
</comment>
<feature type="region of interest" description="Disordered" evidence="1">
    <location>
        <begin position="254"/>
        <end position="274"/>
    </location>
</feature>
<evidence type="ECO:0000313" key="2">
    <source>
        <dbReference type="EMBL" id="MBS9533387.1"/>
    </source>
</evidence>
<evidence type="ECO:0000256" key="1">
    <source>
        <dbReference type="SAM" id="MobiDB-lite"/>
    </source>
</evidence>
<gene>
    <name evidence="2" type="ORF">KIH27_07250</name>
</gene>
<sequence>MTGCMAPDRSEQARQLEAVLTGLPGVGDVKVSYVNDFENGAEIGAKVDLEHADPAQIAAAVERINAVRKHDFDRYRQSASFLVAQSATVQRGAVLDPDQIAGDARLLRDLRTRIPDGYLEWRRDDRGSRLEIRGLTETTLALDAAVAVLSGDPVTTVYIRSGDPTHAPIWEVVPPLNAEPLTAVRQLLARLPLRVYYVTVDGGRITELGVSIVDRNTAATDLESVVRTLAPSKDRPVTLEWVEHGADSRRQFRGSLNLPGCPQDPAAGQPRYADDRLDPQAVDLQRQLEQRFADCG</sequence>
<name>A0ABS5RGH1_9MYCO</name>
<organism evidence="2 3">
    <name type="scientific">Mycolicibacter acidiphilus</name>
    <dbReference type="NCBI Taxonomy" id="2835306"/>
    <lineage>
        <taxon>Bacteria</taxon>
        <taxon>Bacillati</taxon>
        <taxon>Actinomycetota</taxon>
        <taxon>Actinomycetes</taxon>
        <taxon>Mycobacteriales</taxon>
        <taxon>Mycobacteriaceae</taxon>
        <taxon>Mycolicibacter</taxon>
    </lineage>
</organism>